<proteinExistence type="predicted"/>
<dbReference type="Gene3D" id="3.40.50.300">
    <property type="entry name" value="P-loop containing nucleotide triphosphate hydrolases"/>
    <property type="match status" value="1"/>
</dbReference>
<evidence type="ECO:0000313" key="3">
    <source>
        <dbReference type="Proteomes" id="UP001149090"/>
    </source>
</evidence>
<reference evidence="2" key="1">
    <citation type="submission" date="2022-10" db="EMBL/GenBank/DDBJ databases">
        <title>Novel sulphate-reducing endosymbionts in the free-living metamonad Anaeramoeba.</title>
        <authorList>
            <person name="Jerlstrom-Hultqvist J."/>
            <person name="Cepicka I."/>
            <person name="Gallot-Lavallee L."/>
            <person name="Salas-Leiva D."/>
            <person name="Curtis B.A."/>
            <person name="Zahonova K."/>
            <person name="Pipaliya S."/>
            <person name="Dacks J."/>
            <person name="Roger A.J."/>
        </authorList>
    </citation>
    <scope>NUCLEOTIDE SEQUENCE</scope>
    <source>
        <strain evidence="2">BMAN</strain>
    </source>
</reference>
<evidence type="ECO:0000313" key="2">
    <source>
        <dbReference type="EMBL" id="KAJ5076909.1"/>
    </source>
</evidence>
<dbReference type="InterPro" id="IPR031248">
    <property type="entry name" value="RNF213"/>
</dbReference>
<dbReference type="EMBL" id="JAPDFW010000059">
    <property type="protein sequence ID" value="KAJ5076909.1"/>
    <property type="molecule type" value="Genomic_DNA"/>
</dbReference>
<dbReference type="GO" id="GO:0004842">
    <property type="term" value="F:ubiquitin-protein transferase activity"/>
    <property type="evidence" value="ECO:0007669"/>
    <property type="project" value="InterPro"/>
</dbReference>
<organism evidence="2 3">
    <name type="scientific">Anaeramoeba ignava</name>
    <name type="common">Anaerobic marine amoeba</name>
    <dbReference type="NCBI Taxonomy" id="1746090"/>
    <lineage>
        <taxon>Eukaryota</taxon>
        <taxon>Metamonada</taxon>
        <taxon>Anaeramoebidae</taxon>
        <taxon>Anaeramoeba</taxon>
    </lineage>
</organism>
<evidence type="ECO:0000256" key="1">
    <source>
        <dbReference type="SAM" id="Coils"/>
    </source>
</evidence>
<dbReference type="InterPro" id="IPR027417">
    <property type="entry name" value="P-loop_NTPase"/>
</dbReference>
<dbReference type="GO" id="GO:0016887">
    <property type="term" value="F:ATP hydrolysis activity"/>
    <property type="evidence" value="ECO:0007669"/>
    <property type="project" value="InterPro"/>
</dbReference>
<protein>
    <submittedName>
        <fullName evidence="2">E3 ubiquitin-protein ligase rnf213</fullName>
    </submittedName>
</protein>
<gene>
    <name evidence="2" type="ORF">M0811_00229</name>
</gene>
<feature type="coiled-coil region" evidence="1">
    <location>
        <begin position="912"/>
        <end position="939"/>
    </location>
</feature>
<feature type="coiled-coil region" evidence="1">
    <location>
        <begin position="1452"/>
        <end position="1511"/>
    </location>
</feature>
<accession>A0A9Q0LQX0</accession>
<dbReference type="Proteomes" id="UP001149090">
    <property type="component" value="Unassembled WGS sequence"/>
</dbReference>
<sequence length="2641" mass="316471">MTNYSELENLFFLLKEKITWNQRTFCFPIISKQKKVNKYKFKIISNKEMKSLFFRDFQAFIDSQEYFSFEEMIPTQSKDEDIKINKTKVNQQNNKTKELGNFLTYNNALKIFHIKFRFFSNIPVIFVDGNDYEKIFLIKYLVEVVMNQKLIIFLINPNTSEQDIIQFINQQEENTHLTILFHEINTASKGCIILLKEILLDRSCNGVPLDPKINLLASLKTFSQKEFKELQTKIQIQKEIDDANDNNSNSNNMDKELKNKKINETIIYPRLIPDSFYDEIFDFGSLENNEETKYISLIVERKLKEIEEAYLQKSLFFNFSNDKKYIFEIINYSRNYIQKEREKGFYLFYDVIYFVRVLSWILSNQSAETLIEQSNPSIRLKLSIPISLYFVYASNLIGNDRNAFLSGIENDLIKENIQETINKISNRAIQLFNINFSKRNIAETLPLKENILFILISFFTRIPLLINGKSKGTSRSIAFQIILDSFNRNSNQKNKFTKLEIIEIHCSELISSSFLKQKFEDAKKLENQQNIIPVIIFKEVENLKKEAFCVLHSEIRKNLSEEIISENSNLWIVLFSNLDDEFDIPAVVLNERKLNEKELEMITTEILGSLSKEFPEKYQQDFVAEFLLILNNKKEKRKSPFSSILSKMENPPTNIYDISDYYAFLKYIEYYYSHENQEKKSLSQIVLDSFFRNFGFRKKIPKNLFNENKLKELPDLKNLNLANLISGNIQTNQTNKFRIQQRISLQKNSQILKCSRHLMLVIPESSLFPFIQEKFFKDSILLFESNPKFESSSIRSNNIEKKKMEKEEEDEMIKNLMLIKNCISEGKLLVLFDYQKLYPFLYDLLHQIYYEKNKIVYTKIFLKNEAISVAMNPNFRLVIVTSKAIEYEFNQEKMLRHFEKQYVDFPLLFPLSENNQKLVEQLKLNLTRIESECKIYTQKEFVFGFNENFLPSIVMKYENEDDDHKLEIMKKKLFQFFIFGKMVQIDQMISKKSESKSILKKYFSQLDNSFDDLMKKEILSKNVQKSIIFTKSMKIKLGNLADKFPDYLFRVVDFEKENILEKEEIIEEFLNNCEKKKNFLVVHFTQNEIEHFIRMKVFIDEMITSKLEKQKNKDKKKNQKDQFYVIFFMHFSSDSRSQKISFQFEMNWEYFYLEELYPKLSLKNLPKSLLSIFDHFQQKQELENLWKDIIGVCLSKMVDSTSKSFKDFKTSFIELFLEEKKKEQVFQKIRRMIKMGIKNKHYIYDWNFSKLKKEKERPIPFRLFAKFMSILIGITDIFLSNINLNGDLFELLSPEKNVNRELWFEMFELYQIPYFKILDNKNHGCDEEKRIETKVPFAFQLYLSIQNPQKEPNVFFKTPLDTPKNKQIYKEYLEDFIKLTLKMKKYSIFNSLKIHLRRWMLKFQARNKKHSFQKIHSIYFEKIHQNLNSILEISPLINYSTKKKSFSLLLFMQELMKKIQEDKEIQKEMMQRKRSSQITNLFKFLVEIENKEKESENESENQNQIEELNNIWLLELFKYHFNINLETLNSKENYSIMEKKFMVNKISEVLLKKIFHKPFRYKNLFICKASEEKELPVYITLKPKKEEEEEKCPICRKKTKDQDSHFEKVEKKDRMRSRKSIKSTLEQFAQCLSFYGELIFEKFVLNEQITGNYNIALIQEYLDYLQKKAKLLLLLNSKEVLYSVYIPFFRNLLFLSDKKKVFDFIDSILIKTDLQPLKDKIENVNLLCCMKTLEEDYRLREKIRKVKQERTKQKKDSSPRKSSLTLSQISTLISQKKNCERNPKKMERLIKKRKILKVSGKEILRKMFQDIYNLKGRDGVIGFIENEAPEKVRSLEITKGILSKVQSFPVIQNIISKRKLSLQYYYDQYKIGNDLSSQFRKTHIEYSSENKIGYVESILYRNFWEIEKRFENKEIFKMMLHSIELIDDLKIQPFNFLFSSDMISEVGEPKIKQELLEKLYWPLSTSYDIPEKYRNEQNSWELCEKKHLNFTKFSHIKLQNWCEFCHENMQGTEVEESFFMNTLSYSFPKYINKNPSFTVRDMDPKCYRIVFLLMHLSIIPFIIISEKFSNHFISLINNFVFKPETQQELETQFISHIENSLSILSGLMDLTQYQTIIYYHKFLDLVSKKKIPSVFLNKEKFKQMETRKSMEDFFQEIYKQNDKELMQEVNQEIPREIMEISQKIEPDLFSFEKTNFDGIINLYHKNKEEPKEEPKRNEYPLTHFVIENMNQLKILNLFGGFVKFASFLIQKVNGKITREESKRITIQNLIAREGENVLHLFSEFKRFWKRCSKELRSLQIIKDIPNSIFKNEIDEGAPIEICLPGKEKENLQISILIEYSIELHNRLIFSKDLESIFGENKVEIKSKIKFPVDLDDFNSSQFLRFDMQDFIKNNFVSELVLVEKRIKETFCDVKQKVEFDFEIENFSYLDQKPELETDFLQKTIWKQKDMKIYQWKRIEKEAGKHGMLRISERIIGDMIESCKRIRKEENISKVRKMKIFEMIRNSYFEDIEKFSPSFKQFAKIKHLLFIHKKLKENTEKLINSIPKKFRVQMTNFQMNELKKSLEKIHLNDFLGVFEGFIKKIGEQFNRNYPIRDLLLLSIEDKKSKIYIQTEEYFDLNKTIFLGNCLSIRLYYWNIFKI</sequence>
<keyword evidence="1" id="KW-0175">Coiled coil</keyword>
<dbReference type="PANTHER" id="PTHR22605">
    <property type="entry name" value="RZ-TYPE DOMAIN-CONTAINING PROTEIN"/>
    <property type="match status" value="1"/>
</dbReference>
<name>A0A9Q0LQX0_ANAIG</name>
<dbReference type="PANTHER" id="PTHR22605:SF1">
    <property type="entry name" value="RZ-TYPE DOMAIN-CONTAINING PROTEIN"/>
    <property type="match status" value="1"/>
</dbReference>
<keyword evidence="3" id="KW-1185">Reference proteome</keyword>
<dbReference type="OMA" id="ICAPESI"/>
<comment type="caution">
    <text evidence="2">The sequence shown here is derived from an EMBL/GenBank/DDBJ whole genome shotgun (WGS) entry which is preliminary data.</text>
</comment>